<keyword evidence="3" id="KW-1185">Reference proteome</keyword>
<feature type="domain" description="DAGKc" evidence="1">
    <location>
        <begin position="1"/>
        <end position="131"/>
    </location>
</feature>
<dbReference type="InterPro" id="IPR017438">
    <property type="entry name" value="ATP-NAD_kinase_N"/>
</dbReference>
<dbReference type="EMBL" id="JAGXTP010000001">
    <property type="protein sequence ID" value="MBS3847381.1"/>
    <property type="molecule type" value="Genomic_DNA"/>
</dbReference>
<dbReference type="GO" id="GO:0008929">
    <property type="term" value="F:methylglyoxal synthase activity"/>
    <property type="evidence" value="ECO:0007669"/>
    <property type="project" value="InterPro"/>
</dbReference>
<comment type="caution">
    <text evidence="2">The sequence shown here is derived from an EMBL/GenBank/DDBJ whole genome shotgun (WGS) entry which is preliminary data.</text>
</comment>
<organism evidence="2 3">
    <name type="scientific">Devosia litorisediminis</name>
    <dbReference type="NCBI Taxonomy" id="2829817"/>
    <lineage>
        <taxon>Bacteria</taxon>
        <taxon>Pseudomonadati</taxon>
        <taxon>Pseudomonadota</taxon>
        <taxon>Alphaproteobacteria</taxon>
        <taxon>Hyphomicrobiales</taxon>
        <taxon>Devosiaceae</taxon>
        <taxon>Devosia</taxon>
    </lineage>
</organism>
<dbReference type="PANTHER" id="PTHR30492">
    <property type="entry name" value="METHYLGLYOXAL SYNTHASE"/>
    <property type="match status" value="1"/>
</dbReference>
<dbReference type="Gene3D" id="3.40.50.10330">
    <property type="entry name" value="Probable inorganic polyphosphate/atp-NAD kinase, domain 1"/>
    <property type="match status" value="1"/>
</dbReference>
<dbReference type="InterPro" id="IPR001206">
    <property type="entry name" value="Diacylglycerol_kinase_cat_dom"/>
</dbReference>
<dbReference type="InterPro" id="IPR016064">
    <property type="entry name" value="NAD/diacylglycerol_kinase_sf"/>
</dbReference>
<gene>
    <name evidence="2" type="ORF">KD146_01605</name>
</gene>
<dbReference type="Proteomes" id="UP000678281">
    <property type="component" value="Unassembled WGS sequence"/>
</dbReference>
<keyword evidence="2" id="KW-0418">Kinase</keyword>
<reference evidence="2" key="1">
    <citation type="submission" date="2021-04" db="EMBL/GenBank/DDBJ databases">
        <title>Devosia litorisediminis sp. nov., isolated from a sand dune.</title>
        <authorList>
            <person name="Park S."/>
            <person name="Yoon J.-H."/>
        </authorList>
    </citation>
    <scope>NUCLEOTIDE SEQUENCE</scope>
    <source>
        <strain evidence="2">BSSL-BM10</strain>
    </source>
</reference>
<dbReference type="InterPro" id="IPR004363">
    <property type="entry name" value="Methylgl_synth"/>
</dbReference>
<keyword evidence="2" id="KW-0808">Transferase</keyword>
<protein>
    <submittedName>
        <fullName evidence="2">Diacylglycerol kinase family lipid kinase</fullName>
    </submittedName>
</protein>
<dbReference type="AlphaFoldDB" id="A0A942ECZ9"/>
<proteinExistence type="predicted"/>
<evidence type="ECO:0000259" key="1">
    <source>
        <dbReference type="PROSITE" id="PS50146"/>
    </source>
</evidence>
<dbReference type="SUPFAM" id="SSF111331">
    <property type="entry name" value="NAD kinase/diacylglycerol kinase-like"/>
    <property type="match status" value="1"/>
</dbReference>
<name>A0A942ECZ9_9HYPH</name>
<dbReference type="PROSITE" id="PS50146">
    <property type="entry name" value="DAGK"/>
    <property type="match status" value="1"/>
</dbReference>
<evidence type="ECO:0000313" key="2">
    <source>
        <dbReference type="EMBL" id="MBS3847381.1"/>
    </source>
</evidence>
<dbReference type="SMART" id="SM00046">
    <property type="entry name" value="DAGKc"/>
    <property type="match status" value="1"/>
</dbReference>
<dbReference type="PANTHER" id="PTHR30492:SF0">
    <property type="entry name" value="METHYLGLYOXAL SYNTHASE"/>
    <property type="match status" value="1"/>
</dbReference>
<accession>A0A942ECZ9</accession>
<dbReference type="Gene3D" id="2.60.200.40">
    <property type="match status" value="1"/>
</dbReference>
<sequence>MHVVAILNRDGGTLRTMDLDAFCADAVAAFKRHGHTLDCRVVAGDAVEAQLRDAAGEEGVDAVLAGGGDGTISTAAGIAYETGMPLAVLPAGTMNLFARALQVPLDLDEALEALAAGELGVVDVATANGQLFVHQFGVGIHARLVRIREGMTYGSRLGKLLASLRAVAAAVVRPPVFEAELRTVKGTEKRRVSGIAVSNNPVGDGHIPHADRLDAGVLGVYVAAPVTSSELAALGTGILLGTWRSSPMISEKEVTSLTLHFPNRKKGAQAVIDGELVTLDASVELAIKPGALKVIKPRQLVVE</sequence>
<dbReference type="GO" id="GO:0005829">
    <property type="term" value="C:cytosol"/>
    <property type="evidence" value="ECO:0007669"/>
    <property type="project" value="TreeGrafter"/>
</dbReference>
<dbReference type="Pfam" id="PF00781">
    <property type="entry name" value="DAGK_cat"/>
    <property type="match status" value="1"/>
</dbReference>
<dbReference type="GO" id="GO:0019242">
    <property type="term" value="P:methylglyoxal biosynthetic process"/>
    <property type="evidence" value="ECO:0007669"/>
    <property type="project" value="InterPro"/>
</dbReference>
<evidence type="ECO:0000313" key="3">
    <source>
        <dbReference type="Proteomes" id="UP000678281"/>
    </source>
</evidence>
<dbReference type="GO" id="GO:0016301">
    <property type="term" value="F:kinase activity"/>
    <property type="evidence" value="ECO:0007669"/>
    <property type="project" value="UniProtKB-KW"/>
</dbReference>